<feature type="signal peptide" evidence="2">
    <location>
        <begin position="1"/>
        <end position="20"/>
    </location>
</feature>
<protein>
    <submittedName>
        <fullName evidence="3">Uncharacterized protein</fullName>
    </submittedName>
</protein>
<keyword evidence="1" id="KW-0472">Membrane</keyword>
<dbReference type="EMBL" id="CAMPGE010025556">
    <property type="protein sequence ID" value="CAI2383299.1"/>
    <property type="molecule type" value="Genomic_DNA"/>
</dbReference>
<reference evidence="3" key="1">
    <citation type="submission" date="2023-07" db="EMBL/GenBank/DDBJ databases">
        <authorList>
            <consortium name="AG Swart"/>
            <person name="Singh M."/>
            <person name="Singh A."/>
            <person name="Seah K."/>
            <person name="Emmerich C."/>
        </authorList>
    </citation>
    <scope>NUCLEOTIDE SEQUENCE</scope>
    <source>
        <strain evidence="3">DP1</strain>
    </source>
</reference>
<keyword evidence="1" id="KW-1133">Transmembrane helix</keyword>
<evidence type="ECO:0000313" key="3">
    <source>
        <dbReference type="EMBL" id="CAI2383299.1"/>
    </source>
</evidence>
<proteinExistence type="predicted"/>
<feature type="transmembrane region" description="Helical" evidence="1">
    <location>
        <begin position="119"/>
        <end position="137"/>
    </location>
</feature>
<name>A0AAD2D6Q5_EUPCR</name>
<comment type="caution">
    <text evidence="3">The sequence shown here is derived from an EMBL/GenBank/DDBJ whole genome shotgun (WGS) entry which is preliminary data.</text>
</comment>
<organism evidence="3 4">
    <name type="scientific">Euplotes crassus</name>
    <dbReference type="NCBI Taxonomy" id="5936"/>
    <lineage>
        <taxon>Eukaryota</taxon>
        <taxon>Sar</taxon>
        <taxon>Alveolata</taxon>
        <taxon>Ciliophora</taxon>
        <taxon>Intramacronucleata</taxon>
        <taxon>Spirotrichea</taxon>
        <taxon>Hypotrichia</taxon>
        <taxon>Euplotida</taxon>
        <taxon>Euplotidae</taxon>
        <taxon>Moneuplotes</taxon>
    </lineage>
</organism>
<evidence type="ECO:0000256" key="2">
    <source>
        <dbReference type="SAM" id="SignalP"/>
    </source>
</evidence>
<evidence type="ECO:0000313" key="4">
    <source>
        <dbReference type="Proteomes" id="UP001295684"/>
    </source>
</evidence>
<sequence>MANCLLRIGILIILVSQVFLGYNRVLKTDEFNAKFIEKSAEYQSENIVHSIVFGDRVIDEKVCEEVYYLDIFYEFVIPVLMLLTGWRIWTAFILLHLVGLPAFLYNISGHTRGEFEETMRIMIFIQILAVLFYTVTIRSPKKGPIAPHP</sequence>
<keyword evidence="4" id="KW-1185">Reference proteome</keyword>
<evidence type="ECO:0000256" key="1">
    <source>
        <dbReference type="SAM" id="Phobius"/>
    </source>
</evidence>
<feature type="chain" id="PRO_5042254733" evidence="2">
    <location>
        <begin position="21"/>
        <end position="149"/>
    </location>
</feature>
<feature type="transmembrane region" description="Helical" evidence="1">
    <location>
        <begin position="88"/>
        <end position="107"/>
    </location>
</feature>
<keyword evidence="2" id="KW-0732">Signal</keyword>
<keyword evidence="1" id="KW-0812">Transmembrane</keyword>
<gene>
    <name evidence="3" type="ORF">ECRASSUSDP1_LOCUS24796</name>
</gene>
<accession>A0AAD2D6Q5</accession>
<dbReference type="Proteomes" id="UP001295684">
    <property type="component" value="Unassembled WGS sequence"/>
</dbReference>
<dbReference type="AlphaFoldDB" id="A0AAD2D6Q5"/>